<name>A0A2N0NJK0_9GLOM</name>
<evidence type="ECO:0000313" key="1">
    <source>
        <dbReference type="EMBL" id="PKB94751.1"/>
    </source>
</evidence>
<dbReference type="VEuPathDB" id="FungiDB:RhiirA1_477046"/>
<accession>A0A2N0NJK0</accession>
<gene>
    <name evidence="1" type="ORF">RhiirA5_438110</name>
</gene>
<sequence>MFYYDTIIEQFSILHKKRLQELGLKTVHSEKILPEVNIPFTPQIITPAKANDFMGLKEEDFCGSEVIIASISSASQFKPAYDHSYFRNKILDQYPNLYRECSSKNFDYYGITDKTSCEQICGSTSVQAKF</sequence>
<proteinExistence type="predicted"/>
<evidence type="ECO:0000313" key="2">
    <source>
        <dbReference type="Proteomes" id="UP000232722"/>
    </source>
</evidence>
<dbReference type="EMBL" id="LLXJ01005606">
    <property type="protein sequence ID" value="PKB94751.1"/>
    <property type="molecule type" value="Genomic_DNA"/>
</dbReference>
<reference evidence="1 2" key="2">
    <citation type="submission" date="2017-09" db="EMBL/GenBank/DDBJ databases">
        <title>Extensive intraspecific genome diversity in a model arbuscular mycorrhizal fungus.</title>
        <authorList>
            <person name="Chen E.C."/>
            <person name="Morin E."/>
            <person name="Beaudet D."/>
            <person name="Noel J."/>
            <person name="Ndikumana S."/>
            <person name="Charron P."/>
            <person name="St-Onge C."/>
            <person name="Giorgi J."/>
            <person name="Grigoriev I.V."/>
            <person name="Roux C."/>
            <person name="Martin F.M."/>
            <person name="Corradi N."/>
        </authorList>
    </citation>
    <scope>NUCLEOTIDE SEQUENCE [LARGE SCALE GENOMIC DNA]</scope>
    <source>
        <strain evidence="1 2">A5</strain>
    </source>
</reference>
<dbReference type="VEuPathDB" id="FungiDB:RhiirFUN_004556"/>
<comment type="caution">
    <text evidence="1">The sequence shown here is derived from an EMBL/GenBank/DDBJ whole genome shotgun (WGS) entry which is preliminary data.</text>
</comment>
<reference evidence="1 2" key="1">
    <citation type="submission" date="2016-04" db="EMBL/GenBank/DDBJ databases">
        <title>Genome analyses suggest a sexual origin of heterokaryosis in a supposedly ancient asexual fungus.</title>
        <authorList>
            <person name="Ropars J."/>
            <person name="Sedzielewska K."/>
            <person name="Noel J."/>
            <person name="Charron P."/>
            <person name="Farinelli L."/>
            <person name="Marton T."/>
            <person name="Kruger M."/>
            <person name="Pelin A."/>
            <person name="Brachmann A."/>
            <person name="Corradi N."/>
        </authorList>
    </citation>
    <scope>NUCLEOTIDE SEQUENCE [LARGE SCALE GENOMIC DNA]</scope>
    <source>
        <strain evidence="1 2">A5</strain>
    </source>
</reference>
<protein>
    <submittedName>
        <fullName evidence="1">Uncharacterized protein</fullName>
    </submittedName>
</protein>
<dbReference type="Proteomes" id="UP000232722">
    <property type="component" value="Unassembled WGS sequence"/>
</dbReference>
<dbReference type="AlphaFoldDB" id="A0A2N0NJK0"/>
<organism evidence="1 2">
    <name type="scientific">Rhizophagus irregularis</name>
    <dbReference type="NCBI Taxonomy" id="588596"/>
    <lineage>
        <taxon>Eukaryota</taxon>
        <taxon>Fungi</taxon>
        <taxon>Fungi incertae sedis</taxon>
        <taxon>Mucoromycota</taxon>
        <taxon>Glomeromycotina</taxon>
        <taxon>Glomeromycetes</taxon>
        <taxon>Glomerales</taxon>
        <taxon>Glomeraceae</taxon>
        <taxon>Rhizophagus</taxon>
    </lineage>
</organism>
<dbReference type="VEuPathDB" id="FungiDB:FUN_002917"/>